<name>A0A2P9HNY7_9HYPH</name>
<dbReference type="Gene3D" id="1.10.150.130">
    <property type="match status" value="1"/>
</dbReference>
<accession>A0A2P9HNY7</accession>
<dbReference type="GO" id="GO:0006310">
    <property type="term" value="P:DNA recombination"/>
    <property type="evidence" value="ECO:0007669"/>
    <property type="project" value="UniProtKB-KW"/>
</dbReference>
<dbReference type="AlphaFoldDB" id="A0A2P9HNY7"/>
<dbReference type="Proteomes" id="UP000246073">
    <property type="component" value="Unassembled WGS sequence"/>
</dbReference>
<dbReference type="GO" id="GO:0015074">
    <property type="term" value="P:DNA integration"/>
    <property type="evidence" value="ECO:0007669"/>
    <property type="project" value="UniProtKB-KW"/>
</dbReference>
<dbReference type="PANTHER" id="PTHR30629">
    <property type="entry name" value="PROPHAGE INTEGRASE"/>
    <property type="match status" value="1"/>
</dbReference>
<proteinExistence type="inferred from homology"/>
<dbReference type="GO" id="GO:0003677">
    <property type="term" value="F:DNA binding"/>
    <property type="evidence" value="ECO:0007669"/>
    <property type="project" value="UniProtKB-KW"/>
</dbReference>
<sequence length="484" mass="55085">MTLLTVLRSHFKEGLSAEKVTRSHMASENLDGNSIRKIQNMLRKEQTGDIRDTQSPGLAIRAYKTKASWMMILRDGKWTVAPFEMFTAEDIPALRQLVVEARQLLKEGRDPQNLFDAFREQRDVSLAKNKADVSHGIGRTWEEVRDAYLAWASDHKEKDTVRGYKSALGATPGSVLERDFEPLHRKPVASITTKDLVRVRSNIIERGQGELVRQANLTVAALKACFSWYLNQADSLIETSPAAQLSKALERAKKTKKSPEQERTFIQDEIGLLIYGLEFATNPAARLSLMIQLFTGQRRITPLEALKSDFIKSEEYGMIWRLDDKVDAWRTLPLSPTAKSAVESAMALTRSDNDYLFPQQRAYKIGQTADGHLNERTVSTVIEELRGEGGILESLPFSPSTHHLRKAFTTTMIPKISKFVVDGNRLTKNDIKMITHANEGRDTTATSVYDKNEYLDIKYKILCEWEQFCLEAYYKVREKMKSRM</sequence>
<keyword evidence="3" id="KW-0238">DNA-binding</keyword>
<evidence type="ECO:0008006" key="7">
    <source>
        <dbReference type="Google" id="ProtNLM"/>
    </source>
</evidence>
<reference evidence="6" key="1">
    <citation type="submission" date="2017-12" db="EMBL/GenBank/DDBJ databases">
        <authorList>
            <person name="Diaz M."/>
        </authorList>
    </citation>
    <scope>NUCLEOTIDE SEQUENCE [LARGE SCALE GENOMIC DNA]</scope>
    <source>
        <strain evidence="6">FI11154</strain>
    </source>
</reference>
<evidence type="ECO:0000256" key="4">
    <source>
        <dbReference type="ARBA" id="ARBA00023172"/>
    </source>
</evidence>
<keyword evidence="2" id="KW-0229">DNA integration</keyword>
<evidence type="ECO:0000313" key="6">
    <source>
        <dbReference type="Proteomes" id="UP000246073"/>
    </source>
</evidence>
<dbReference type="SUPFAM" id="SSF56349">
    <property type="entry name" value="DNA breaking-rejoining enzymes"/>
    <property type="match status" value="1"/>
</dbReference>
<evidence type="ECO:0000256" key="1">
    <source>
        <dbReference type="ARBA" id="ARBA00008857"/>
    </source>
</evidence>
<keyword evidence="4" id="KW-0233">DNA recombination</keyword>
<dbReference type="InterPro" id="IPR013762">
    <property type="entry name" value="Integrase-like_cat_sf"/>
</dbReference>
<protein>
    <recommendedName>
        <fullName evidence="7">Tyr recombinase domain-containing protein</fullName>
    </recommendedName>
</protein>
<evidence type="ECO:0000313" key="5">
    <source>
        <dbReference type="EMBL" id="SPL65771.1"/>
    </source>
</evidence>
<dbReference type="PANTHER" id="PTHR30629:SF2">
    <property type="entry name" value="PROPHAGE INTEGRASE INTS-RELATED"/>
    <property type="match status" value="1"/>
</dbReference>
<dbReference type="InterPro" id="IPR050808">
    <property type="entry name" value="Phage_Integrase"/>
</dbReference>
<evidence type="ECO:0000256" key="3">
    <source>
        <dbReference type="ARBA" id="ARBA00023125"/>
    </source>
</evidence>
<organism evidence="5 6">
    <name type="scientific">Ochrobactrum soli</name>
    <dbReference type="NCBI Taxonomy" id="2448455"/>
    <lineage>
        <taxon>Bacteria</taxon>
        <taxon>Pseudomonadati</taxon>
        <taxon>Pseudomonadota</taxon>
        <taxon>Alphaproteobacteria</taxon>
        <taxon>Hyphomicrobiales</taxon>
        <taxon>Brucellaceae</taxon>
        <taxon>Brucella/Ochrobactrum group</taxon>
        <taxon>Ochrobactrum</taxon>
    </lineage>
</organism>
<evidence type="ECO:0000256" key="2">
    <source>
        <dbReference type="ARBA" id="ARBA00022908"/>
    </source>
</evidence>
<dbReference type="EMBL" id="OOFM01000005">
    <property type="protein sequence ID" value="SPL65771.1"/>
    <property type="molecule type" value="Genomic_DNA"/>
</dbReference>
<dbReference type="Gene3D" id="1.10.443.10">
    <property type="entry name" value="Intergrase catalytic core"/>
    <property type="match status" value="1"/>
</dbReference>
<dbReference type="InterPro" id="IPR010998">
    <property type="entry name" value="Integrase_recombinase_N"/>
</dbReference>
<gene>
    <name evidence="5" type="ORF">OHAE_1638</name>
</gene>
<dbReference type="InterPro" id="IPR011010">
    <property type="entry name" value="DNA_brk_join_enz"/>
</dbReference>
<comment type="similarity">
    <text evidence="1">Belongs to the 'phage' integrase family.</text>
</comment>